<evidence type="ECO:0000256" key="6">
    <source>
        <dbReference type="ARBA" id="ARBA00023143"/>
    </source>
</evidence>
<dbReference type="InterPro" id="IPR053927">
    <property type="entry name" value="FlgK_helical"/>
</dbReference>
<keyword evidence="9" id="KW-0282">Flagellum</keyword>
<reference evidence="9 10" key="1">
    <citation type="journal article" date="2010" name="J. Bacteriol.">
        <title>Genome sequences of Pelagibaca bermudensis HTCC2601T and Maritimibacter alkaliphilus HTCC2654T, the type strains of two marine Roseobacter genera.</title>
        <authorList>
            <person name="Thrash J.C."/>
            <person name="Cho J.C."/>
            <person name="Ferriera S."/>
            <person name="Johnson J."/>
            <person name="Vergin K.L."/>
            <person name="Giovannoni S.J."/>
        </authorList>
    </citation>
    <scope>NUCLEOTIDE SEQUENCE [LARGE SCALE GENOMIC DNA]</scope>
    <source>
        <strain evidence="10">DSM 26914 / JCM 13377 / KCTC 12554 / HTCC2601</strain>
    </source>
</reference>
<dbReference type="RefSeq" id="WP_007803964.1">
    <property type="nucleotide sequence ID" value="NZ_DS022280.1"/>
</dbReference>
<dbReference type="GO" id="GO:0044780">
    <property type="term" value="P:bacterial-type flagellum assembly"/>
    <property type="evidence" value="ECO:0007669"/>
    <property type="project" value="InterPro"/>
</dbReference>
<keyword evidence="9" id="KW-0969">Cilium</keyword>
<dbReference type="Proteomes" id="UP000006230">
    <property type="component" value="Unassembled WGS sequence"/>
</dbReference>
<dbReference type="PANTHER" id="PTHR30033">
    <property type="entry name" value="FLAGELLAR HOOK-ASSOCIATED PROTEIN 1"/>
    <property type="match status" value="1"/>
</dbReference>
<comment type="subcellular location">
    <subcellularLocation>
        <location evidence="1">Bacterial flagellum</location>
    </subcellularLocation>
    <subcellularLocation>
        <location evidence="2">Secreted</location>
    </subcellularLocation>
</comment>
<sequence length="470" mass="48279">MSLITALNAARSGMSTSSRWAETVSTNIANANNASYARRETQVTTNVQGAAQVSEITRAVDGALDAMYRGEVGRTAKQDAIAAGLESYTSLLGDTESTDTVLTRLTDFQSSLGLLAVSPADTALQRATVGDAQELTQALNRAGANLDAALDRAGDGISSDVAAVNSTLEKIAGLSERLAGQGQSADARLALQDELGAELDALSEYIDFTTRTDSKGRIEIFTGGGTALITGGEAETLSFDTDTGILTAGEIEITPGVAGKRGISEGSLSGKIELVTTVLPEMRSQLDEVARALIDGMVAADASLAAGEAGLFTDNGAALSDPFEPGLASRISVNDAVVPESGGSLWRIRDGLGADAPGPAGDNTQVTAFLDTLDGAMNFDESLGLGDNMSLSSYISTLIASQNTTRASAETSAESLAAGAIAVQSSRLSFMGVNVDDELQQLAAIQQSYNANAQTLSVVSEMLDTLLSAI</sequence>
<dbReference type="HOGENOM" id="CLU_012762_3_2_5"/>
<dbReference type="GO" id="GO:0005576">
    <property type="term" value="C:extracellular region"/>
    <property type="evidence" value="ECO:0007669"/>
    <property type="project" value="UniProtKB-SubCell"/>
</dbReference>
<dbReference type="eggNOG" id="COG1256">
    <property type="taxonomic scope" value="Bacteria"/>
</dbReference>
<name>Q0FMI7_SALBH</name>
<dbReference type="STRING" id="314265.R2601_00425"/>
<feature type="domain" description="Flagellar basal-body/hook protein C-terminal" evidence="7">
    <location>
        <begin position="425"/>
        <end position="468"/>
    </location>
</feature>
<protein>
    <recommendedName>
        <fullName evidence="4">Flagellar hook-associated protein 1</fullName>
    </recommendedName>
</protein>
<comment type="caution">
    <text evidence="9">The sequence shown here is derived from an EMBL/GenBank/DDBJ whole genome shotgun (WGS) entry which is preliminary data.</text>
</comment>
<evidence type="ECO:0000256" key="1">
    <source>
        <dbReference type="ARBA" id="ARBA00004365"/>
    </source>
</evidence>
<dbReference type="GO" id="GO:0005198">
    <property type="term" value="F:structural molecule activity"/>
    <property type="evidence" value="ECO:0007669"/>
    <property type="project" value="InterPro"/>
</dbReference>
<dbReference type="InterPro" id="IPR002371">
    <property type="entry name" value="FlgK"/>
</dbReference>
<evidence type="ECO:0000256" key="5">
    <source>
        <dbReference type="ARBA" id="ARBA00022525"/>
    </source>
</evidence>
<accession>Q0FMI7</accession>
<dbReference type="NCBIfam" id="TIGR02492">
    <property type="entry name" value="flgK_ends"/>
    <property type="match status" value="1"/>
</dbReference>
<dbReference type="Pfam" id="PF06429">
    <property type="entry name" value="Flg_bbr_C"/>
    <property type="match status" value="1"/>
</dbReference>
<keyword evidence="9" id="KW-0966">Cell projection</keyword>
<dbReference type="InterPro" id="IPR010930">
    <property type="entry name" value="Flg_bb/hook_C_dom"/>
</dbReference>
<dbReference type="EMBL" id="AATQ01000027">
    <property type="protein sequence ID" value="EAU45411.1"/>
    <property type="molecule type" value="Genomic_DNA"/>
</dbReference>
<keyword evidence="5" id="KW-0964">Secreted</keyword>
<organism evidence="9 10">
    <name type="scientific">Salipiger bermudensis (strain DSM 26914 / JCM 13377 / KCTC 12554 / HTCC2601)</name>
    <name type="common">Pelagibaca bermudensis</name>
    <dbReference type="NCBI Taxonomy" id="314265"/>
    <lineage>
        <taxon>Bacteria</taxon>
        <taxon>Pseudomonadati</taxon>
        <taxon>Pseudomonadota</taxon>
        <taxon>Alphaproteobacteria</taxon>
        <taxon>Rhodobacterales</taxon>
        <taxon>Roseobacteraceae</taxon>
        <taxon>Salipiger</taxon>
    </lineage>
</organism>
<evidence type="ECO:0000256" key="4">
    <source>
        <dbReference type="ARBA" id="ARBA00016244"/>
    </source>
</evidence>
<dbReference type="GO" id="GO:0009424">
    <property type="term" value="C:bacterial-type flagellum hook"/>
    <property type="evidence" value="ECO:0007669"/>
    <property type="project" value="InterPro"/>
</dbReference>
<gene>
    <name evidence="9" type="primary">flgK</name>
    <name evidence="9" type="ORF">R2601_00425</name>
</gene>
<keyword evidence="10" id="KW-1185">Reference proteome</keyword>
<evidence type="ECO:0000313" key="9">
    <source>
        <dbReference type="EMBL" id="EAU45411.1"/>
    </source>
</evidence>
<evidence type="ECO:0000259" key="8">
    <source>
        <dbReference type="Pfam" id="PF22638"/>
    </source>
</evidence>
<evidence type="ECO:0000256" key="2">
    <source>
        <dbReference type="ARBA" id="ARBA00004613"/>
    </source>
</evidence>
<dbReference type="OrthoDB" id="7181295at2"/>
<proteinExistence type="inferred from homology"/>
<keyword evidence="6" id="KW-0975">Bacterial flagellum</keyword>
<evidence type="ECO:0000259" key="7">
    <source>
        <dbReference type="Pfam" id="PF06429"/>
    </source>
</evidence>
<dbReference type="Pfam" id="PF22638">
    <property type="entry name" value="FlgK_D1"/>
    <property type="match status" value="1"/>
</dbReference>
<comment type="similarity">
    <text evidence="3">Belongs to the flagella basal body rod proteins family.</text>
</comment>
<evidence type="ECO:0000313" key="10">
    <source>
        <dbReference type="Proteomes" id="UP000006230"/>
    </source>
</evidence>
<dbReference type="SUPFAM" id="SSF64518">
    <property type="entry name" value="Phase 1 flagellin"/>
    <property type="match status" value="1"/>
</dbReference>
<dbReference type="PANTHER" id="PTHR30033:SF2">
    <property type="entry name" value="FLAGELLAR HOOK PROTEIN"/>
    <property type="match status" value="1"/>
</dbReference>
<dbReference type="AlphaFoldDB" id="Q0FMI7"/>
<feature type="domain" description="Flagellar hook-associated protein FlgK helical" evidence="8">
    <location>
        <begin position="90"/>
        <end position="297"/>
    </location>
</feature>
<evidence type="ECO:0000256" key="3">
    <source>
        <dbReference type="ARBA" id="ARBA00009677"/>
    </source>
</evidence>